<organism evidence="11 12">
    <name type="scientific">Paenibacillus bovis</name>
    <dbReference type="NCBI Taxonomy" id="1616788"/>
    <lineage>
        <taxon>Bacteria</taxon>
        <taxon>Bacillati</taxon>
        <taxon>Bacillota</taxon>
        <taxon>Bacilli</taxon>
        <taxon>Bacillales</taxon>
        <taxon>Paenibacillaceae</taxon>
        <taxon>Paenibacillus</taxon>
    </lineage>
</organism>
<evidence type="ECO:0000256" key="6">
    <source>
        <dbReference type="ARBA" id="ARBA00022989"/>
    </source>
</evidence>
<dbReference type="GO" id="GO:0015297">
    <property type="term" value="F:antiporter activity"/>
    <property type="evidence" value="ECO:0007669"/>
    <property type="project" value="UniProtKB-KW"/>
</dbReference>
<feature type="transmembrane region" description="Helical" evidence="9">
    <location>
        <begin position="239"/>
        <end position="257"/>
    </location>
</feature>
<evidence type="ECO:0000256" key="2">
    <source>
        <dbReference type="ARBA" id="ARBA00005346"/>
    </source>
</evidence>
<feature type="transmembrane region" description="Helical" evidence="9">
    <location>
        <begin position="131"/>
        <end position="151"/>
    </location>
</feature>
<feature type="transmembrane region" description="Helical" evidence="9">
    <location>
        <begin position="203"/>
        <end position="227"/>
    </location>
</feature>
<evidence type="ECO:0000313" key="11">
    <source>
        <dbReference type="EMBL" id="ANF95901.1"/>
    </source>
</evidence>
<evidence type="ECO:0000256" key="1">
    <source>
        <dbReference type="ARBA" id="ARBA00004651"/>
    </source>
</evidence>
<keyword evidence="3" id="KW-0050">Antiport</keyword>
<dbReference type="GO" id="GO:0005886">
    <property type="term" value="C:plasma membrane"/>
    <property type="evidence" value="ECO:0007669"/>
    <property type="project" value="UniProtKB-SubCell"/>
</dbReference>
<dbReference type="AlphaFoldDB" id="A0A172ZE16"/>
<dbReference type="Proteomes" id="UP000078148">
    <property type="component" value="Chromosome"/>
</dbReference>
<evidence type="ECO:0000256" key="4">
    <source>
        <dbReference type="ARBA" id="ARBA00022475"/>
    </source>
</evidence>
<evidence type="ECO:0000256" key="5">
    <source>
        <dbReference type="ARBA" id="ARBA00022692"/>
    </source>
</evidence>
<dbReference type="InterPro" id="IPR050586">
    <property type="entry name" value="CPA3_Na-H_Antiporter_D"/>
</dbReference>
<evidence type="ECO:0000256" key="3">
    <source>
        <dbReference type="ARBA" id="ARBA00022449"/>
    </source>
</evidence>
<sequence>MANNLLIFPLLIPLVAAVIQIFCRNHMVVQRIVGAIAVLANIGIAVWLVATVKMHGIQLLPMGGWAAPYGIVFVADMFAALLVLTTSILGAVCLFYAFASIGEEREKYHFYPFFQFLLVGVYGSFLTGDLFNLFVCFEVMLISSYALIVLGGTRIQLRETLKYILINIISSSFFVASLAYLYGSTGTLNMAHLSQRVAEVGQTGILSVIAFLFLIVFSLKAGMFLFFWLPGSYAAPPSVITAIFAGLLTKVGLYAILRTFTLIFYHDTGFLYTLIGWMGIATMILGVIGAVAYRDVNKILVYNVVAGVGLIGFGLATANTAGIEGAIFYMLHDMILKALLFLLAGIMIGAAGTSKLTQMSGLIKRIPATGWMLFVAGLALAGVPPLSGFAGKLLIVQGGMERGWYAMTLISLAASLLMLYSIMRIFMLGFWGKDRPLADERKELSDDIYHEWASEEGHPDLLPDDREHLLDYRWSMFHPKRLVGAASVLFVLVIVIGLGSGWVYTYVAEAASVLSDPSVYIQAVLGGGK</sequence>
<dbReference type="OrthoDB" id="9811718at2"/>
<feature type="domain" description="NADH:quinone oxidoreductase/Mrp antiporter transmembrane" evidence="10">
    <location>
        <begin position="128"/>
        <end position="416"/>
    </location>
</feature>
<comment type="similarity">
    <text evidence="2">Belongs to the CPA3 antiporters (TC 2.A.63) subunit D family.</text>
</comment>
<dbReference type="InterPro" id="IPR001750">
    <property type="entry name" value="ND/Mrp_TM"/>
</dbReference>
<feature type="transmembrane region" description="Helical" evidence="9">
    <location>
        <begin position="108"/>
        <end position="125"/>
    </location>
</feature>
<evidence type="ECO:0000259" key="10">
    <source>
        <dbReference type="Pfam" id="PF00361"/>
    </source>
</evidence>
<dbReference type="NCBIfam" id="NF005818">
    <property type="entry name" value="PRK07691.1"/>
    <property type="match status" value="1"/>
</dbReference>
<reference evidence="11 12" key="2">
    <citation type="journal article" date="2016" name="Int. J. Syst. Evol. Microbiol.">
        <title>Paenibacillus bovis sp. nov., isolated from raw yak (Bos grunniens) milk.</title>
        <authorList>
            <person name="Gao C."/>
            <person name="Han J."/>
            <person name="Liu Z."/>
            <person name="Xu X."/>
            <person name="Hang F."/>
            <person name="Wu Z."/>
        </authorList>
    </citation>
    <scope>NUCLEOTIDE SEQUENCE [LARGE SCALE GENOMIC DNA]</scope>
    <source>
        <strain evidence="11 12">BD3526</strain>
    </source>
</reference>
<comment type="subcellular location">
    <subcellularLocation>
        <location evidence="1">Cell membrane</location>
        <topology evidence="1">Multi-pass membrane protein</topology>
    </subcellularLocation>
    <subcellularLocation>
        <location evidence="8">Membrane</location>
        <topology evidence="8">Multi-pass membrane protein</topology>
    </subcellularLocation>
</comment>
<keyword evidence="7 9" id="KW-0472">Membrane</keyword>
<dbReference type="PRINTS" id="PR01437">
    <property type="entry name" value="NUOXDRDTASE4"/>
</dbReference>
<keyword evidence="12" id="KW-1185">Reference proteome</keyword>
<dbReference type="RefSeq" id="WP_060533266.1">
    <property type="nucleotide sequence ID" value="NZ_CP013023.1"/>
</dbReference>
<dbReference type="EMBL" id="CP013023">
    <property type="protein sequence ID" value="ANF95901.1"/>
    <property type="molecule type" value="Genomic_DNA"/>
</dbReference>
<feature type="transmembrane region" description="Helical" evidence="9">
    <location>
        <begin position="163"/>
        <end position="183"/>
    </location>
</feature>
<dbReference type="NCBIfam" id="NF009306">
    <property type="entry name" value="PRK12663.1"/>
    <property type="match status" value="1"/>
</dbReference>
<keyword evidence="6 9" id="KW-1133">Transmembrane helix</keyword>
<feature type="transmembrane region" description="Helical" evidence="9">
    <location>
        <begin position="70"/>
        <end position="96"/>
    </location>
</feature>
<feature type="transmembrane region" description="Helical" evidence="9">
    <location>
        <begin position="6"/>
        <end position="23"/>
    </location>
</feature>
<evidence type="ECO:0000256" key="9">
    <source>
        <dbReference type="SAM" id="Phobius"/>
    </source>
</evidence>
<evidence type="ECO:0000313" key="12">
    <source>
        <dbReference type="Proteomes" id="UP000078148"/>
    </source>
</evidence>
<keyword evidence="5 8" id="KW-0812">Transmembrane</keyword>
<dbReference type="GO" id="GO:0042773">
    <property type="term" value="P:ATP synthesis coupled electron transport"/>
    <property type="evidence" value="ECO:0007669"/>
    <property type="project" value="InterPro"/>
</dbReference>
<keyword evidence="4" id="KW-1003">Cell membrane</keyword>
<feature type="transmembrane region" description="Helical" evidence="9">
    <location>
        <begin position="334"/>
        <end position="354"/>
    </location>
</feature>
<reference evidence="12" key="1">
    <citation type="submission" date="2015-10" db="EMBL/GenBank/DDBJ databases">
        <title>Genome of Paenibacillus bovis sp. nov.</title>
        <authorList>
            <person name="Wu Z."/>
            <person name="Gao C."/>
            <person name="Liu Z."/>
            <person name="Zheng H."/>
        </authorList>
    </citation>
    <scope>NUCLEOTIDE SEQUENCE [LARGE SCALE GENOMIC DNA]</scope>
    <source>
        <strain evidence="12">BD3526</strain>
    </source>
</reference>
<dbReference type="InterPro" id="IPR003918">
    <property type="entry name" value="NADH_UbQ_OxRdtase"/>
</dbReference>
<proteinExistence type="inferred from homology"/>
<dbReference type="STRING" id="1616788.AR543_07710"/>
<dbReference type="GO" id="GO:0008137">
    <property type="term" value="F:NADH dehydrogenase (ubiquinone) activity"/>
    <property type="evidence" value="ECO:0007669"/>
    <property type="project" value="InterPro"/>
</dbReference>
<feature type="transmembrane region" description="Helical" evidence="9">
    <location>
        <begin position="366"/>
        <end position="383"/>
    </location>
</feature>
<feature type="transmembrane region" description="Helical" evidence="9">
    <location>
        <begin position="300"/>
        <end position="322"/>
    </location>
</feature>
<protein>
    <submittedName>
        <fullName evidence="11">Na+/H+ antiporter subunit D</fullName>
    </submittedName>
</protein>
<dbReference type="PANTHER" id="PTHR42703">
    <property type="entry name" value="NADH DEHYDROGENASE"/>
    <property type="match status" value="1"/>
</dbReference>
<dbReference type="Pfam" id="PF00361">
    <property type="entry name" value="Proton_antipo_M"/>
    <property type="match status" value="1"/>
</dbReference>
<accession>A0A172ZE16</accession>
<name>A0A172ZE16_9BACL</name>
<feature type="transmembrane region" description="Helical" evidence="9">
    <location>
        <begin position="32"/>
        <end position="50"/>
    </location>
</feature>
<dbReference type="KEGG" id="pbv:AR543_07710"/>
<feature type="transmembrane region" description="Helical" evidence="9">
    <location>
        <begin position="482"/>
        <end position="504"/>
    </location>
</feature>
<feature type="transmembrane region" description="Helical" evidence="9">
    <location>
        <begin position="269"/>
        <end position="293"/>
    </location>
</feature>
<feature type="transmembrane region" description="Helical" evidence="9">
    <location>
        <begin position="403"/>
        <end position="423"/>
    </location>
</feature>
<evidence type="ECO:0000256" key="7">
    <source>
        <dbReference type="ARBA" id="ARBA00023136"/>
    </source>
</evidence>
<keyword evidence="3" id="KW-0813">Transport</keyword>
<gene>
    <name evidence="11" type="ORF">AR543_07710</name>
</gene>
<evidence type="ECO:0000256" key="8">
    <source>
        <dbReference type="RuleBase" id="RU000320"/>
    </source>
</evidence>
<dbReference type="PANTHER" id="PTHR42703:SF1">
    <property type="entry name" value="NA(+)_H(+) ANTIPORTER SUBUNIT D1"/>
    <property type="match status" value="1"/>
</dbReference>